<organism evidence="5 6">
    <name type="scientific">Prauserella alba</name>
    <dbReference type="NCBI Taxonomy" id="176898"/>
    <lineage>
        <taxon>Bacteria</taxon>
        <taxon>Bacillati</taxon>
        <taxon>Actinomycetota</taxon>
        <taxon>Actinomycetes</taxon>
        <taxon>Pseudonocardiales</taxon>
        <taxon>Pseudonocardiaceae</taxon>
        <taxon>Prauserella</taxon>
    </lineage>
</organism>
<sequence>MSNEPDPATALTGLREVLDGPLHDIARRLSHLIASRWPHTALIVFTRECAGRPRKVAGDVDMLNKVTISELEQIKQELDPGIPVCSTFAIAGQRRTVWTVRDPSDMLLVLVPRSPGHPLPQPGLLTALFGIVATSIRQQVAQASPDYLAESRAAALERERTITELATAHESTLVGLLTTLRSTELDDTRARVAATDAASSALVSLRTAQRSEQALSNEATSAAFTALRNEIRQILRHHQAPIEFAAPTGTGSRTLPGDIAHAARAMTRTAVLALTADPELARLRIAWTCDDATLLVDVRDQSTGNLDAEGLHRQLQGRARTLGATVGVDATPGWGSRVTIELPLDPPADTGVETRLTDLNRREREVLDLLAQGKRNKAIAADLGVTESTVKFHVTRVLHKLDVSTRGEAAALALTAGADSAVRA</sequence>
<comment type="caution">
    <text evidence="5">The sequence shown here is derived from an EMBL/GenBank/DDBJ whole genome shotgun (WGS) entry which is preliminary data.</text>
</comment>
<protein>
    <submittedName>
        <fullName evidence="5">Response regulator transcription factor</fullName>
    </submittedName>
</protein>
<dbReference type="EMBL" id="BAAALM010000016">
    <property type="protein sequence ID" value="GAA1216683.1"/>
    <property type="molecule type" value="Genomic_DNA"/>
</dbReference>
<keyword evidence="6" id="KW-1185">Reference proteome</keyword>
<dbReference type="RefSeq" id="WP_253855592.1">
    <property type="nucleotide sequence ID" value="NZ_BAAALM010000016.1"/>
</dbReference>
<dbReference type="CDD" id="cd06170">
    <property type="entry name" value="LuxR_C_like"/>
    <property type="match status" value="1"/>
</dbReference>
<dbReference type="InterPro" id="IPR016032">
    <property type="entry name" value="Sig_transdc_resp-reg_C-effctor"/>
</dbReference>
<dbReference type="InterPro" id="IPR000792">
    <property type="entry name" value="Tscrpt_reg_LuxR_C"/>
</dbReference>
<dbReference type="InterPro" id="IPR036388">
    <property type="entry name" value="WH-like_DNA-bd_sf"/>
</dbReference>
<name>A0ABN1VMC5_9PSEU</name>
<dbReference type="PROSITE" id="PS50043">
    <property type="entry name" value="HTH_LUXR_2"/>
    <property type="match status" value="1"/>
</dbReference>
<dbReference type="PRINTS" id="PR00038">
    <property type="entry name" value="HTHLUXR"/>
</dbReference>
<proteinExistence type="predicted"/>
<dbReference type="SUPFAM" id="SSF46894">
    <property type="entry name" value="C-terminal effector domain of the bipartite response regulators"/>
    <property type="match status" value="1"/>
</dbReference>
<evidence type="ECO:0000313" key="5">
    <source>
        <dbReference type="EMBL" id="GAA1216683.1"/>
    </source>
</evidence>
<dbReference type="PROSITE" id="PS00622">
    <property type="entry name" value="HTH_LUXR_1"/>
    <property type="match status" value="1"/>
</dbReference>
<evidence type="ECO:0000259" key="4">
    <source>
        <dbReference type="PROSITE" id="PS50043"/>
    </source>
</evidence>
<keyword evidence="3" id="KW-0804">Transcription</keyword>
<dbReference type="Pfam" id="PF00196">
    <property type="entry name" value="GerE"/>
    <property type="match status" value="1"/>
</dbReference>
<evidence type="ECO:0000256" key="2">
    <source>
        <dbReference type="ARBA" id="ARBA00023125"/>
    </source>
</evidence>
<dbReference type="SMART" id="SM00421">
    <property type="entry name" value="HTH_LUXR"/>
    <property type="match status" value="1"/>
</dbReference>
<evidence type="ECO:0000256" key="3">
    <source>
        <dbReference type="ARBA" id="ARBA00023163"/>
    </source>
</evidence>
<accession>A0ABN1VMC5</accession>
<keyword evidence="2" id="KW-0238">DNA-binding</keyword>
<evidence type="ECO:0000256" key="1">
    <source>
        <dbReference type="ARBA" id="ARBA00023015"/>
    </source>
</evidence>
<keyword evidence="1" id="KW-0805">Transcription regulation</keyword>
<dbReference type="Proteomes" id="UP001500467">
    <property type="component" value="Unassembled WGS sequence"/>
</dbReference>
<evidence type="ECO:0000313" key="6">
    <source>
        <dbReference type="Proteomes" id="UP001500467"/>
    </source>
</evidence>
<dbReference type="PANTHER" id="PTHR44688:SF16">
    <property type="entry name" value="DNA-BINDING TRANSCRIPTIONAL ACTIVATOR DEVR_DOSR"/>
    <property type="match status" value="1"/>
</dbReference>
<feature type="domain" description="HTH luxR-type" evidence="4">
    <location>
        <begin position="352"/>
        <end position="417"/>
    </location>
</feature>
<reference evidence="5 6" key="1">
    <citation type="journal article" date="2019" name="Int. J. Syst. Evol. Microbiol.">
        <title>The Global Catalogue of Microorganisms (GCM) 10K type strain sequencing project: providing services to taxonomists for standard genome sequencing and annotation.</title>
        <authorList>
            <consortium name="The Broad Institute Genomics Platform"/>
            <consortium name="The Broad Institute Genome Sequencing Center for Infectious Disease"/>
            <person name="Wu L."/>
            <person name="Ma J."/>
        </authorList>
    </citation>
    <scope>NUCLEOTIDE SEQUENCE [LARGE SCALE GENOMIC DNA]</scope>
    <source>
        <strain evidence="5 6">JCM 13022</strain>
    </source>
</reference>
<dbReference type="Gene3D" id="1.10.10.10">
    <property type="entry name" value="Winged helix-like DNA-binding domain superfamily/Winged helix DNA-binding domain"/>
    <property type="match status" value="1"/>
</dbReference>
<dbReference type="PANTHER" id="PTHR44688">
    <property type="entry name" value="DNA-BINDING TRANSCRIPTIONAL ACTIVATOR DEVR_DOSR"/>
    <property type="match status" value="1"/>
</dbReference>
<gene>
    <name evidence="5" type="ORF">GCM10009675_43720</name>
</gene>